<evidence type="ECO:0000313" key="3">
    <source>
        <dbReference type="Proteomes" id="UP000811365"/>
    </source>
</evidence>
<dbReference type="Gene3D" id="3.90.1530.10">
    <property type="entry name" value="Conserved hypothetical protein from pyrococcus furiosus pfu- 392566-001, ParB domain"/>
    <property type="match status" value="1"/>
</dbReference>
<dbReference type="SUPFAM" id="SSF110849">
    <property type="entry name" value="ParB/Sulfiredoxin"/>
    <property type="match status" value="1"/>
</dbReference>
<dbReference type="InterPro" id="IPR036086">
    <property type="entry name" value="ParB/Sulfiredoxin_sf"/>
</dbReference>
<gene>
    <name evidence="2" type="ORF">KH315_06270</name>
</gene>
<name>A0A9E1GJY7_9FIRM</name>
<dbReference type="Pfam" id="PF02195">
    <property type="entry name" value="ParB_N"/>
    <property type="match status" value="1"/>
</dbReference>
<proteinExistence type="predicted"/>
<evidence type="ECO:0000259" key="1">
    <source>
        <dbReference type="SMART" id="SM00470"/>
    </source>
</evidence>
<sequence length="303" mass="33919">MAAEESTAMSYEKIYDMGTGLIIAKVQLDKVREQDINARIMRKEMQDQLTANIKNRGQLESLPLLVEKDGVLEIISGHHRIKSARAAGMKEIIAIIDVSGLSRSKIASKQLAHNAISGFDDPSILREICKMLDDVDDMLESFIGKDIMEEPLEQYDKLLSPAVHFDFKNITFSFLPHQVKDMDALVKNLESSAPEIIGVAPYEQCKQFIEALARYQKFSDIRNVGAAIHSMIESVTEKMDEVGFKDDEEWTYLTKIFGSNAIPAESAATITKAIKKAEKDGAITSKNRWQLIEMLATEYLAGK</sequence>
<dbReference type="EMBL" id="JAGZYH010000019">
    <property type="protein sequence ID" value="MBS6621755.1"/>
    <property type="molecule type" value="Genomic_DNA"/>
</dbReference>
<organism evidence="2 3">
    <name type="scientific">Faecalibacterium prausnitzii</name>
    <dbReference type="NCBI Taxonomy" id="853"/>
    <lineage>
        <taxon>Bacteria</taxon>
        <taxon>Bacillati</taxon>
        <taxon>Bacillota</taxon>
        <taxon>Clostridia</taxon>
        <taxon>Eubacteriales</taxon>
        <taxon>Oscillospiraceae</taxon>
        <taxon>Faecalibacterium</taxon>
    </lineage>
</organism>
<dbReference type="SMART" id="SM00470">
    <property type="entry name" value="ParB"/>
    <property type="match status" value="1"/>
</dbReference>
<accession>A0A9E1GJY7</accession>
<protein>
    <submittedName>
        <fullName evidence="2">ParB N-terminal domain-containing protein</fullName>
    </submittedName>
</protein>
<feature type="domain" description="ParB-like N-terminal" evidence="1">
    <location>
        <begin position="24"/>
        <end position="115"/>
    </location>
</feature>
<comment type="caution">
    <text evidence="2">The sequence shown here is derived from an EMBL/GenBank/DDBJ whole genome shotgun (WGS) entry which is preliminary data.</text>
</comment>
<reference evidence="2" key="1">
    <citation type="submission" date="2021-02" db="EMBL/GenBank/DDBJ databases">
        <title>Infant gut strain persistence is associated with maternal origin, phylogeny, and functional potential including surface adhesion and iron acquisition.</title>
        <authorList>
            <person name="Lou Y.C."/>
        </authorList>
    </citation>
    <scope>NUCLEOTIDE SEQUENCE</scope>
    <source>
        <strain evidence="2">L2_039_000G1_dasL2_039_000G1_maxbin2.maxbin.077</strain>
    </source>
</reference>
<evidence type="ECO:0000313" key="2">
    <source>
        <dbReference type="EMBL" id="MBS6621755.1"/>
    </source>
</evidence>
<dbReference type="InterPro" id="IPR003115">
    <property type="entry name" value="ParB_N"/>
</dbReference>
<dbReference type="AlphaFoldDB" id="A0A9E1GJY7"/>
<dbReference type="Proteomes" id="UP000811365">
    <property type="component" value="Unassembled WGS sequence"/>
</dbReference>